<dbReference type="PANTHER" id="PTHR36766">
    <property type="entry name" value="PLANT BROAD-SPECTRUM MILDEW RESISTANCE PROTEIN RPW8"/>
    <property type="match status" value="1"/>
</dbReference>
<evidence type="ECO:0000256" key="1">
    <source>
        <dbReference type="ARBA" id="ARBA00022821"/>
    </source>
</evidence>
<evidence type="ECO:0000313" key="4">
    <source>
        <dbReference type="Proteomes" id="UP000245207"/>
    </source>
</evidence>
<dbReference type="InterPro" id="IPR002182">
    <property type="entry name" value="NB-ARC"/>
</dbReference>
<keyword evidence="4" id="KW-1185">Reference proteome</keyword>
<feature type="domain" description="NB-ARC" evidence="2">
    <location>
        <begin position="1"/>
        <end position="133"/>
    </location>
</feature>
<gene>
    <name evidence="3" type="ORF">CTI12_AA120660</name>
</gene>
<dbReference type="InterPro" id="IPR027417">
    <property type="entry name" value="P-loop_NTPase"/>
</dbReference>
<organism evidence="3 4">
    <name type="scientific">Artemisia annua</name>
    <name type="common">Sweet wormwood</name>
    <dbReference type="NCBI Taxonomy" id="35608"/>
    <lineage>
        <taxon>Eukaryota</taxon>
        <taxon>Viridiplantae</taxon>
        <taxon>Streptophyta</taxon>
        <taxon>Embryophyta</taxon>
        <taxon>Tracheophyta</taxon>
        <taxon>Spermatophyta</taxon>
        <taxon>Magnoliopsida</taxon>
        <taxon>eudicotyledons</taxon>
        <taxon>Gunneridae</taxon>
        <taxon>Pentapetalae</taxon>
        <taxon>asterids</taxon>
        <taxon>campanulids</taxon>
        <taxon>Asterales</taxon>
        <taxon>Asteraceae</taxon>
        <taxon>Asteroideae</taxon>
        <taxon>Anthemideae</taxon>
        <taxon>Artemisiinae</taxon>
        <taxon>Artemisia</taxon>
    </lineage>
</organism>
<evidence type="ECO:0000259" key="2">
    <source>
        <dbReference type="Pfam" id="PF00931"/>
    </source>
</evidence>
<reference evidence="3 4" key="1">
    <citation type="journal article" date="2018" name="Mol. Plant">
        <title>The genome of Artemisia annua provides insight into the evolution of Asteraceae family and artemisinin biosynthesis.</title>
        <authorList>
            <person name="Shen Q."/>
            <person name="Zhang L."/>
            <person name="Liao Z."/>
            <person name="Wang S."/>
            <person name="Yan T."/>
            <person name="Shi P."/>
            <person name="Liu M."/>
            <person name="Fu X."/>
            <person name="Pan Q."/>
            <person name="Wang Y."/>
            <person name="Lv Z."/>
            <person name="Lu X."/>
            <person name="Zhang F."/>
            <person name="Jiang W."/>
            <person name="Ma Y."/>
            <person name="Chen M."/>
            <person name="Hao X."/>
            <person name="Li L."/>
            <person name="Tang Y."/>
            <person name="Lv G."/>
            <person name="Zhou Y."/>
            <person name="Sun X."/>
            <person name="Brodelius P.E."/>
            <person name="Rose J.K.C."/>
            <person name="Tang K."/>
        </authorList>
    </citation>
    <scope>NUCLEOTIDE SEQUENCE [LARGE SCALE GENOMIC DNA]</scope>
    <source>
        <strain evidence="4">cv. Huhao1</strain>
        <tissue evidence="3">Leaf</tissue>
    </source>
</reference>
<dbReference type="Gene3D" id="3.40.50.300">
    <property type="entry name" value="P-loop containing nucleotide triphosphate hydrolases"/>
    <property type="match status" value="1"/>
</dbReference>
<dbReference type="STRING" id="35608.A0A2U1PRJ9"/>
<keyword evidence="1" id="KW-0611">Plant defense</keyword>
<dbReference type="OrthoDB" id="2975936at2759"/>
<dbReference type="Proteomes" id="UP000245207">
    <property type="component" value="Unassembled WGS sequence"/>
</dbReference>
<accession>A0A2U1PRJ9</accession>
<protein>
    <submittedName>
        <fullName evidence="3">NBS-LRR resistance-like protein 18A</fullName>
    </submittedName>
</protein>
<dbReference type="GO" id="GO:0043531">
    <property type="term" value="F:ADP binding"/>
    <property type="evidence" value="ECO:0007669"/>
    <property type="project" value="InterPro"/>
</dbReference>
<comment type="caution">
    <text evidence="3">The sequence shown here is derived from an EMBL/GenBank/DDBJ whole genome shotgun (WGS) entry which is preliminary data.</text>
</comment>
<dbReference type="AlphaFoldDB" id="A0A2U1PRJ9"/>
<dbReference type="GO" id="GO:0006952">
    <property type="term" value="P:defense response"/>
    <property type="evidence" value="ECO:0007669"/>
    <property type="project" value="UniProtKB-KW"/>
</dbReference>
<dbReference type="EMBL" id="PKPP01000818">
    <property type="protein sequence ID" value="PWA88386.1"/>
    <property type="molecule type" value="Genomic_DNA"/>
</dbReference>
<dbReference type="Pfam" id="PF00931">
    <property type="entry name" value="NB-ARC"/>
    <property type="match status" value="1"/>
</dbReference>
<name>A0A2U1PRJ9_ARTAN</name>
<dbReference type="SUPFAM" id="SSF52540">
    <property type="entry name" value="P-loop containing nucleoside triphosphate hydrolases"/>
    <property type="match status" value="1"/>
</dbReference>
<proteinExistence type="predicted"/>
<dbReference type="PANTHER" id="PTHR36766:SF70">
    <property type="entry name" value="DISEASE RESISTANCE PROTEIN RGA4"/>
    <property type="match status" value="1"/>
</dbReference>
<sequence>MGGIGKTTLAKSVYNNLKIEQHFNVRAWLCVSVKAKVDTLLADIYESLAGKKFKSITRVNLIRNLQEKLGSKRYLLVLDDVWDEELAYWDEFRRCILQVQSDNGSGIIVTTRKLNIGRNATFGDSYSLERLSYDDS</sequence>
<evidence type="ECO:0000313" key="3">
    <source>
        <dbReference type="EMBL" id="PWA88386.1"/>
    </source>
</evidence>